<dbReference type="AlphaFoldDB" id="A0A2H0WXG3"/>
<dbReference type="EMBL" id="PEZD01000030">
    <property type="protein sequence ID" value="PIS17307.1"/>
    <property type="molecule type" value="Genomic_DNA"/>
</dbReference>
<accession>A0A2H0WXG3</accession>
<comment type="caution">
    <text evidence="1">The sequence shown here is derived from an EMBL/GenBank/DDBJ whole genome shotgun (WGS) entry which is preliminary data.</text>
</comment>
<sequence>MTEIILLAVLILSLGGIGVILCRKIPVLVKLPETSVELNQPFTLIIKKGVKALPGLKTFSYELYLQKILSRVRVLTLKTESKTG</sequence>
<feature type="non-terminal residue" evidence="1">
    <location>
        <position position="84"/>
    </location>
</feature>
<evidence type="ECO:0000313" key="1">
    <source>
        <dbReference type="EMBL" id="PIS17307.1"/>
    </source>
</evidence>
<organism evidence="1 2">
    <name type="scientific">Candidatus Nealsonbacteria bacterium CG09_land_8_20_14_0_10_42_14</name>
    <dbReference type="NCBI Taxonomy" id="1974707"/>
    <lineage>
        <taxon>Bacteria</taxon>
        <taxon>Candidatus Nealsoniibacteriota</taxon>
    </lineage>
</organism>
<protein>
    <submittedName>
        <fullName evidence="1">Uncharacterized protein</fullName>
    </submittedName>
</protein>
<proteinExistence type="predicted"/>
<dbReference type="Proteomes" id="UP000229675">
    <property type="component" value="Unassembled WGS sequence"/>
</dbReference>
<gene>
    <name evidence="1" type="ORF">COT59_01370</name>
</gene>
<reference evidence="2" key="1">
    <citation type="submission" date="2017-09" db="EMBL/GenBank/DDBJ databases">
        <title>Depth-based differentiation of microbial function through sediment-hosted aquifers and enrichment of novel symbionts in the deep terrestrial subsurface.</title>
        <authorList>
            <person name="Probst A.J."/>
            <person name="Ladd B."/>
            <person name="Jarett J.K."/>
            <person name="Geller-Mcgrath D.E."/>
            <person name="Sieber C.M.K."/>
            <person name="Emerson J.B."/>
            <person name="Anantharaman K."/>
            <person name="Thomas B.C."/>
            <person name="Malmstrom R."/>
            <person name="Stieglmeier M."/>
            <person name="Klingl A."/>
            <person name="Woyke T."/>
            <person name="Ryan C.M."/>
            <person name="Banfield J.F."/>
        </authorList>
    </citation>
    <scope>NUCLEOTIDE SEQUENCE [LARGE SCALE GENOMIC DNA]</scope>
</reference>
<name>A0A2H0WXG3_9BACT</name>
<evidence type="ECO:0000313" key="2">
    <source>
        <dbReference type="Proteomes" id="UP000229675"/>
    </source>
</evidence>